<evidence type="ECO:0000256" key="9">
    <source>
        <dbReference type="ARBA" id="ARBA00023136"/>
    </source>
</evidence>
<keyword evidence="4 12" id="KW-0812">Transmembrane</keyword>
<dbReference type="EMBL" id="CABPRJ010000481">
    <property type="protein sequence ID" value="VVC28462.1"/>
    <property type="molecule type" value="Genomic_DNA"/>
</dbReference>
<keyword evidence="8 12" id="KW-0406">Ion transport</keyword>
<dbReference type="GO" id="GO:0005886">
    <property type="term" value="C:plasma membrane"/>
    <property type="evidence" value="ECO:0007669"/>
    <property type="project" value="TreeGrafter"/>
</dbReference>
<dbReference type="InterPro" id="IPR016449">
    <property type="entry name" value="K_chnl_inward-rec_Kir"/>
</dbReference>
<dbReference type="FunFam" id="2.60.40.1400:FF:000001">
    <property type="entry name" value="G protein-activated inward rectifier potassium channel 2"/>
    <property type="match status" value="1"/>
</dbReference>
<organism evidence="16 17">
    <name type="scientific">Cinara cedri</name>
    <dbReference type="NCBI Taxonomy" id="506608"/>
    <lineage>
        <taxon>Eukaryota</taxon>
        <taxon>Metazoa</taxon>
        <taxon>Ecdysozoa</taxon>
        <taxon>Arthropoda</taxon>
        <taxon>Hexapoda</taxon>
        <taxon>Insecta</taxon>
        <taxon>Pterygota</taxon>
        <taxon>Neoptera</taxon>
        <taxon>Paraneoptera</taxon>
        <taxon>Hemiptera</taxon>
        <taxon>Sternorrhyncha</taxon>
        <taxon>Aphidomorpha</taxon>
        <taxon>Aphidoidea</taxon>
        <taxon>Aphididae</taxon>
        <taxon>Lachninae</taxon>
        <taxon>Cinara</taxon>
    </lineage>
</organism>
<dbReference type="SUPFAM" id="SSF81324">
    <property type="entry name" value="Voltage-gated potassium channels"/>
    <property type="match status" value="1"/>
</dbReference>
<dbReference type="AlphaFoldDB" id="A0A5E4MDK8"/>
<evidence type="ECO:0000313" key="17">
    <source>
        <dbReference type="Proteomes" id="UP000325440"/>
    </source>
</evidence>
<evidence type="ECO:0000256" key="3">
    <source>
        <dbReference type="ARBA" id="ARBA00022538"/>
    </source>
</evidence>
<reference evidence="16 17" key="1">
    <citation type="submission" date="2019-08" db="EMBL/GenBank/DDBJ databases">
        <authorList>
            <person name="Alioto T."/>
            <person name="Alioto T."/>
            <person name="Gomez Garrido J."/>
        </authorList>
    </citation>
    <scope>NUCLEOTIDE SEQUENCE [LARGE SCALE GENOMIC DNA]</scope>
</reference>
<dbReference type="Proteomes" id="UP000325440">
    <property type="component" value="Unassembled WGS sequence"/>
</dbReference>
<gene>
    <name evidence="16" type="ORF">CINCED_3A003144</name>
</gene>
<feature type="transmembrane region" description="Helical" evidence="13">
    <location>
        <begin position="147"/>
        <end position="170"/>
    </location>
</feature>
<keyword evidence="2 12" id="KW-0813">Transport</keyword>
<name>A0A5E4MDK8_9HEMI</name>
<keyword evidence="6 12" id="KW-0630">Potassium</keyword>
<evidence type="ECO:0000256" key="13">
    <source>
        <dbReference type="SAM" id="Phobius"/>
    </source>
</evidence>
<evidence type="ECO:0000256" key="5">
    <source>
        <dbReference type="ARBA" id="ARBA00022882"/>
    </source>
</evidence>
<dbReference type="GO" id="GO:0034765">
    <property type="term" value="P:regulation of monoatomic ion transmembrane transport"/>
    <property type="evidence" value="ECO:0007669"/>
    <property type="project" value="TreeGrafter"/>
</dbReference>
<comment type="subcellular location">
    <subcellularLocation>
        <location evidence="1 12">Membrane</location>
        <topology evidence="1 12">Multi-pass membrane protein</topology>
    </subcellularLocation>
</comment>
<keyword evidence="3 12" id="KW-0633">Potassium transport</keyword>
<dbReference type="Pfam" id="PF17655">
    <property type="entry name" value="IRK_C"/>
    <property type="match status" value="1"/>
</dbReference>
<keyword evidence="5 12" id="KW-0851">Voltage-gated channel</keyword>
<dbReference type="InterPro" id="IPR041647">
    <property type="entry name" value="IRK_C"/>
</dbReference>
<dbReference type="Gene3D" id="2.60.40.1400">
    <property type="entry name" value="G protein-activated inward rectifier potassium channel 1"/>
    <property type="match status" value="1"/>
</dbReference>
<evidence type="ECO:0000256" key="1">
    <source>
        <dbReference type="ARBA" id="ARBA00004141"/>
    </source>
</evidence>
<evidence type="ECO:0000256" key="2">
    <source>
        <dbReference type="ARBA" id="ARBA00022448"/>
    </source>
</evidence>
<feature type="transmembrane region" description="Helical" evidence="13">
    <location>
        <begin position="226"/>
        <end position="250"/>
    </location>
</feature>
<dbReference type="OrthoDB" id="273257at2759"/>
<keyword evidence="10 12" id="KW-0407">Ion channel</keyword>
<dbReference type="PRINTS" id="PR01320">
    <property type="entry name" value="KIRCHANNEL"/>
</dbReference>
<dbReference type="InterPro" id="IPR014756">
    <property type="entry name" value="Ig_E-set"/>
</dbReference>
<dbReference type="GO" id="GO:1990573">
    <property type="term" value="P:potassium ion import across plasma membrane"/>
    <property type="evidence" value="ECO:0007669"/>
    <property type="project" value="TreeGrafter"/>
</dbReference>
<dbReference type="GO" id="GO:0005242">
    <property type="term" value="F:inward rectifier potassium channel activity"/>
    <property type="evidence" value="ECO:0007669"/>
    <property type="project" value="InterPro"/>
</dbReference>
<dbReference type="FunFam" id="1.10.287.70:FF:000078">
    <property type="entry name" value="Putative Inward rectifier potassium channel"/>
    <property type="match status" value="1"/>
</dbReference>
<dbReference type="Gene3D" id="1.10.287.70">
    <property type="match status" value="1"/>
</dbReference>
<dbReference type="PANTHER" id="PTHR11767:SF102">
    <property type="entry name" value="INWARDLY RECTIFYING POTASSIUM CHANNEL 1, ISOFORM F"/>
    <property type="match status" value="1"/>
</dbReference>
<dbReference type="PANTHER" id="PTHR11767">
    <property type="entry name" value="INWARD RECTIFIER POTASSIUM CHANNEL"/>
    <property type="match status" value="1"/>
</dbReference>
<keyword evidence="17" id="KW-1185">Reference proteome</keyword>
<evidence type="ECO:0000256" key="4">
    <source>
        <dbReference type="ARBA" id="ARBA00022692"/>
    </source>
</evidence>
<evidence type="ECO:0000256" key="7">
    <source>
        <dbReference type="ARBA" id="ARBA00022989"/>
    </source>
</evidence>
<accession>A0A5E4MDK8</accession>
<evidence type="ECO:0000313" key="16">
    <source>
        <dbReference type="EMBL" id="VVC28462.1"/>
    </source>
</evidence>
<evidence type="ECO:0000256" key="10">
    <source>
        <dbReference type="ARBA" id="ARBA00023303"/>
    </source>
</evidence>
<dbReference type="InterPro" id="IPR040445">
    <property type="entry name" value="Kir_TM"/>
</dbReference>
<keyword evidence="9 13" id="KW-0472">Membrane</keyword>
<protein>
    <submittedName>
        <fullName evidence="16">Immunoglobulin E-set,Potassium channel, inwardly rectifying, Kir,Potassium channel, inwardly rectifying</fullName>
    </submittedName>
</protein>
<dbReference type="SUPFAM" id="SSF81296">
    <property type="entry name" value="E set domains"/>
    <property type="match status" value="1"/>
</dbReference>
<feature type="domain" description="Potassium channel inwardly rectifying transmembrane" evidence="14">
    <location>
        <begin position="113"/>
        <end position="255"/>
    </location>
</feature>
<evidence type="ECO:0000259" key="14">
    <source>
        <dbReference type="Pfam" id="PF01007"/>
    </source>
</evidence>
<dbReference type="InterPro" id="IPR013518">
    <property type="entry name" value="K_chnl_inward-rec_Kir_cyto"/>
</dbReference>
<evidence type="ECO:0000256" key="8">
    <source>
        <dbReference type="ARBA" id="ARBA00023065"/>
    </source>
</evidence>
<evidence type="ECO:0000256" key="11">
    <source>
        <dbReference type="ARBA" id="ARBA00034430"/>
    </source>
</evidence>
<feature type="domain" description="Inward rectifier potassium channel C-terminal" evidence="15">
    <location>
        <begin position="262"/>
        <end position="433"/>
    </location>
</feature>
<proteinExistence type="inferred from homology"/>
<sequence>MSTPWEQLISSTMTPTTAVAVKLAVTDEPPEPTDPNGPVLPGDPVADGTGCGTSGGIFGTLHRHIPLLSRLSLNKTDKTHCRNVDRVKCNGQPQPTYRQPRFSSRRQYRRVVFKHGECNVVQGKVAKRRRKYLQDIFTTLVDAQWRWTLLVFAMNFMLSWLGFAVVWWLIALNHGDLDLSVRDNNSTWEPCVREVYSFTSCFLFSVETQHTIGYGSKHTTEECPQAIFIMCLQSIVGVMIQAFMVGVVFAKLSRPKKRTQTLLFSRNAVICQRDGILCLMFRVGDMRKSHIIEAHVRAQLIKKKMTIEGELLPFHQQELKVGGDGEEDRIFFIWPTTIVHKITPESPLYMLSAADFLQEKFEIVVVLEGVIESTGMTTQARSSYLPNEILWGHRFETLVSFKKETGEHEVDYSLFNNTYVVDTPLCSAHDLKKLISLRAHTEMHHMQPLDSCTNYCSEQSDTATSGSRTYRPRSELHDKQLSTSDLMMAQLEPFLINPGELPGPESFL</sequence>
<comment type="catalytic activity">
    <reaction evidence="11">
        <text>K(+)(in) = K(+)(out)</text>
        <dbReference type="Rhea" id="RHEA:29463"/>
        <dbReference type="ChEBI" id="CHEBI:29103"/>
    </reaction>
</comment>
<evidence type="ECO:0000256" key="12">
    <source>
        <dbReference type="RuleBase" id="RU003822"/>
    </source>
</evidence>
<comment type="similarity">
    <text evidence="12">Belongs to the inward rectifier-type potassium channel (TC 1.A.2.1) family.</text>
</comment>
<evidence type="ECO:0000256" key="6">
    <source>
        <dbReference type="ARBA" id="ARBA00022958"/>
    </source>
</evidence>
<dbReference type="GO" id="GO:0034702">
    <property type="term" value="C:monoatomic ion channel complex"/>
    <property type="evidence" value="ECO:0007669"/>
    <property type="project" value="UniProtKB-KW"/>
</dbReference>
<dbReference type="Pfam" id="PF01007">
    <property type="entry name" value="IRK"/>
    <property type="match status" value="1"/>
</dbReference>
<evidence type="ECO:0000259" key="15">
    <source>
        <dbReference type="Pfam" id="PF17655"/>
    </source>
</evidence>
<keyword evidence="7 13" id="KW-1133">Transmembrane helix</keyword>